<dbReference type="Pfam" id="PF06864">
    <property type="entry name" value="PAP_PilO"/>
    <property type="match status" value="1"/>
</dbReference>
<evidence type="ECO:0000313" key="1">
    <source>
        <dbReference type="EMBL" id="SHN12609.1"/>
    </source>
</evidence>
<evidence type="ECO:0000313" key="2">
    <source>
        <dbReference type="Proteomes" id="UP000183983"/>
    </source>
</evidence>
<protein>
    <submittedName>
        <fullName evidence="1">Pilin accessory protein (PilO)</fullName>
    </submittedName>
</protein>
<proteinExistence type="predicted"/>
<dbReference type="AlphaFoldDB" id="A0A1M7P7G4"/>
<dbReference type="STRING" id="1190415.SAMN05216593_108215"/>
<dbReference type="Proteomes" id="UP000183983">
    <property type="component" value="Unassembled WGS sequence"/>
</dbReference>
<accession>A0A1M7P7G4</accession>
<dbReference type="EMBL" id="FRDA01000008">
    <property type="protein sequence ID" value="SHN12609.1"/>
    <property type="molecule type" value="Genomic_DNA"/>
</dbReference>
<reference evidence="1 2" key="1">
    <citation type="submission" date="2016-11" db="EMBL/GenBank/DDBJ databases">
        <authorList>
            <person name="Jaros S."/>
            <person name="Januszkiewicz K."/>
            <person name="Wedrychowicz H."/>
        </authorList>
    </citation>
    <scope>NUCLEOTIDE SEQUENCE [LARGE SCALE GENOMIC DNA]</scope>
    <source>
        <strain evidence="1 2">LMG 26898</strain>
    </source>
</reference>
<organism evidence="1 2">
    <name type="scientific">Pseudomonas asturiensis</name>
    <dbReference type="NCBI Taxonomy" id="1190415"/>
    <lineage>
        <taxon>Bacteria</taxon>
        <taxon>Pseudomonadati</taxon>
        <taxon>Pseudomonadota</taxon>
        <taxon>Gammaproteobacteria</taxon>
        <taxon>Pseudomonadales</taxon>
        <taxon>Pseudomonadaceae</taxon>
        <taxon>Pseudomonas</taxon>
    </lineage>
</organism>
<gene>
    <name evidence="1" type="ORF">SAMN05216593_108215</name>
</gene>
<sequence>MANASTSADKSVQILSYHGKTFVTGLFWHPLGSLNGYMREARQFGRQEKMDIVAIRHTQSIIQAGFVARSAGAVKGMYSLAATLAGQLGSSWFAAWRLTTDEDRYALVAVYEGAVIPGYDLVGTADEIQRKVRQLLSRSINFEKSYLPAEFDKDAVPLDIDVLLSPANLRREYQLRPLAFGLSTHELMRLAALCAVLVCLTLSWQQWKAYKNRLILEANIAAEKQRQAELEELSQRTNQTQTIQALEHPWAKRPTAIDFIEGCNSSIDWLPPSIAGWIFISAECNGELISASFMRTGNSTTDGFLEATRGYLIDSPLFSADRNNASIRLGLHLKLAGDEELSSAEEAFSRLTSWLHAQSLAPTFKEVVDVLPQPAPLPGQSTIVPPLVPDWKHFEFSYDSSLPPAVALRGVPDTGLRVREIKTSMRNKKLTWTVTGDLYAK</sequence>
<dbReference type="RefSeq" id="WP_073168545.1">
    <property type="nucleotide sequence ID" value="NZ_FRDA01000008.1"/>
</dbReference>
<name>A0A1M7P7G4_9PSED</name>
<dbReference type="InterPro" id="IPR009663">
    <property type="entry name" value="PAP_PilO"/>
</dbReference>
<dbReference type="OrthoDB" id="6459111at2"/>